<accession>A8AAS2</accession>
<dbReference type="GeneID" id="5563042"/>
<dbReference type="AlphaFoldDB" id="A8AAS2"/>
<gene>
    <name evidence="1" type="ordered locus">Igni_0842</name>
</gene>
<dbReference type="EMBL" id="CP000816">
    <property type="protein sequence ID" value="ABU82024.1"/>
    <property type="molecule type" value="Genomic_DNA"/>
</dbReference>
<organism evidence="1 2">
    <name type="scientific">Ignicoccus hospitalis (strain KIN4/I / DSM 18386 / JCM 14125)</name>
    <dbReference type="NCBI Taxonomy" id="453591"/>
    <lineage>
        <taxon>Archaea</taxon>
        <taxon>Thermoproteota</taxon>
        <taxon>Thermoprotei</taxon>
        <taxon>Desulfurococcales</taxon>
        <taxon>Desulfurococcaceae</taxon>
        <taxon>Ignicoccus</taxon>
    </lineage>
</organism>
<protein>
    <submittedName>
        <fullName evidence="1">Uncharacterized protein</fullName>
    </submittedName>
</protein>
<reference evidence="1 2" key="1">
    <citation type="journal article" date="2008" name="Genome Biol.">
        <title>A genomic analysis of the archaeal system Ignicoccus hospitalis-Nanoarchaeum equitans.</title>
        <authorList>
            <person name="Podar M."/>
            <person name="Anderson I."/>
            <person name="Makarova K.S."/>
            <person name="Elkins J.G."/>
            <person name="Ivanova N."/>
            <person name="Wall M.A."/>
            <person name="Lykidis A."/>
            <person name="Mavromatis K."/>
            <person name="Sun H."/>
            <person name="Hudson M.E."/>
            <person name="Chen W."/>
            <person name="Deciu C."/>
            <person name="Hutchison D."/>
            <person name="Eads J.R."/>
            <person name="Anderson A."/>
            <person name="Fernandes F."/>
            <person name="Szeto E."/>
            <person name="Lapidus A."/>
            <person name="Kyrpides N.C."/>
            <person name="Saier M.H.Jr."/>
            <person name="Richardson P.M."/>
            <person name="Rachel R."/>
            <person name="Huber H."/>
            <person name="Eisen J.A."/>
            <person name="Koonin E.V."/>
            <person name="Keller M."/>
            <person name="Stetter K.O."/>
        </authorList>
    </citation>
    <scope>NUCLEOTIDE SEQUENCE [LARGE SCALE GENOMIC DNA]</scope>
    <source>
        <strain evidence="2">KIN4/I / DSM 18386 / JCM 14125</strain>
    </source>
</reference>
<proteinExistence type="predicted"/>
<dbReference type="RefSeq" id="WP_012122988.1">
    <property type="nucleotide sequence ID" value="NC_009776.1"/>
</dbReference>
<dbReference type="STRING" id="453591.Igni_0842"/>
<dbReference type="KEGG" id="iho:Igni_0842"/>
<evidence type="ECO:0000313" key="1">
    <source>
        <dbReference type="EMBL" id="ABU82024.1"/>
    </source>
</evidence>
<dbReference type="HOGENOM" id="CLU_1582886_0_0_2"/>
<sequence length="168" mass="18634">MTARCTDFEATVAKSGDAAYLILTCTSNSKKKVYKCFEVVVSGDSLSVGGVASLTFIDKIDMDIVLKSLQAFGNWLAKRLNEGRSRVGYIEEMIAKFVAYSLCKERGRIVECLKQCKLVTRKGPIGWKAVYQMFVNTKDMPKQVEEPKFWAGELPEECTRSSSSASSS</sequence>
<name>A8AAS2_IGNH4</name>
<dbReference type="OrthoDB" id="383834at2157"/>
<keyword evidence="2" id="KW-1185">Reference proteome</keyword>
<dbReference type="Proteomes" id="UP000000262">
    <property type="component" value="Chromosome"/>
</dbReference>
<evidence type="ECO:0000313" key="2">
    <source>
        <dbReference type="Proteomes" id="UP000000262"/>
    </source>
</evidence>